<comment type="caution">
    <text evidence="1">The sequence shown here is derived from an EMBL/GenBank/DDBJ whole genome shotgun (WGS) entry which is preliminary data.</text>
</comment>
<sequence>MATRLMSGRAKVVVYLPSLRAAVRHFRAFSSYDERYPSDHTFTVDSDSVLGDSQRQWPNSQLGPLNPRDRHFPLPGLVGTATPQQHQLAAPPVKHHDVDLLTAELPEERRISILHQYLHTSEELEQKELEEEGGLLGEPSPFDVLECAAQQCPALLKKDFQELFPDRDFNQDEVSVITISQKTNSDMIAWSVDMEEEREELMEHFVNASQEICNSLTEAGYWADFIDPTSGRPYIGAYTNATLYETDERYRSLGFTIEDLGCCKVIKHHLWGTHTYVGCLFTNAPMDHPIIQRMKQMRRFNGE</sequence>
<dbReference type="GO" id="GO:0005739">
    <property type="term" value="C:mitochondrion"/>
    <property type="evidence" value="ECO:0007669"/>
    <property type="project" value="TreeGrafter"/>
</dbReference>
<dbReference type="Pfam" id="PF10229">
    <property type="entry name" value="MMADHC"/>
    <property type="match status" value="1"/>
</dbReference>
<name>A0AAD9NRD1_RIDPI</name>
<protein>
    <recommendedName>
        <fullName evidence="3">Methylmalonic aciduria and homocystinuria type D protein, mitochondrial</fullName>
    </recommendedName>
</protein>
<accession>A0AAD9NRD1</accession>
<reference evidence="1" key="1">
    <citation type="journal article" date="2023" name="Mol. Biol. Evol.">
        <title>Third-Generation Sequencing Reveals the Adaptive Role of the Epigenome in Three Deep-Sea Polychaetes.</title>
        <authorList>
            <person name="Perez M."/>
            <person name="Aroh O."/>
            <person name="Sun Y."/>
            <person name="Lan Y."/>
            <person name="Juniper S.K."/>
            <person name="Young C.R."/>
            <person name="Angers B."/>
            <person name="Qian P.Y."/>
        </authorList>
    </citation>
    <scope>NUCLEOTIDE SEQUENCE</scope>
    <source>
        <strain evidence="1">R07B-5</strain>
    </source>
</reference>
<dbReference type="GO" id="GO:0009235">
    <property type="term" value="P:cobalamin metabolic process"/>
    <property type="evidence" value="ECO:0007669"/>
    <property type="project" value="InterPro"/>
</dbReference>
<dbReference type="EMBL" id="JAODUO010000580">
    <property type="protein sequence ID" value="KAK2177776.1"/>
    <property type="molecule type" value="Genomic_DNA"/>
</dbReference>
<evidence type="ECO:0000313" key="2">
    <source>
        <dbReference type="Proteomes" id="UP001209878"/>
    </source>
</evidence>
<dbReference type="PANTHER" id="PTHR13192">
    <property type="entry name" value="MY011 PROTEIN"/>
    <property type="match status" value="1"/>
</dbReference>
<gene>
    <name evidence="1" type="ORF">NP493_580g01047</name>
</gene>
<dbReference type="PANTHER" id="PTHR13192:SF3">
    <property type="entry name" value="COBALAMIN TRAFFICKING PROTEIN CBLD"/>
    <property type="match status" value="1"/>
</dbReference>
<dbReference type="AlphaFoldDB" id="A0AAD9NRD1"/>
<evidence type="ECO:0008006" key="3">
    <source>
        <dbReference type="Google" id="ProtNLM"/>
    </source>
</evidence>
<organism evidence="1 2">
    <name type="scientific">Ridgeia piscesae</name>
    <name type="common">Tubeworm</name>
    <dbReference type="NCBI Taxonomy" id="27915"/>
    <lineage>
        <taxon>Eukaryota</taxon>
        <taxon>Metazoa</taxon>
        <taxon>Spiralia</taxon>
        <taxon>Lophotrochozoa</taxon>
        <taxon>Annelida</taxon>
        <taxon>Polychaeta</taxon>
        <taxon>Sedentaria</taxon>
        <taxon>Canalipalpata</taxon>
        <taxon>Sabellida</taxon>
        <taxon>Siboglinidae</taxon>
        <taxon>Ridgeia</taxon>
    </lineage>
</organism>
<dbReference type="Proteomes" id="UP001209878">
    <property type="component" value="Unassembled WGS sequence"/>
</dbReference>
<keyword evidence="2" id="KW-1185">Reference proteome</keyword>
<proteinExistence type="predicted"/>
<dbReference type="InterPro" id="IPR019362">
    <property type="entry name" value="MMADHC"/>
</dbReference>
<evidence type="ECO:0000313" key="1">
    <source>
        <dbReference type="EMBL" id="KAK2177776.1"/>
    </source>
</evidence>